<organism evidence="3 4">
    <name type="scientific">Paenibacillus agri</name>
    <dbReference type="NCBI Taxonomy" id="2744309"/>
    <lineage>
        <taxon>Bacteria</taxon>
        <taxon>Bacillati</taxon>
        <taxon>Bacillota</taxon>
        <taxon>Bacilli</taxon>
        <taxon>Bacillales</taxon>
        <taxon>Paenibacillaceae</taxon>
        <taxon>Paenibacillus</taxon>
    </lineage>
</organism>
<feature type="repeat" description="TPR" evidence="1">
    <location>
        <begin position="575"/>
        <end position="608"/>
    </location>
</feature>
<dbReference type="PANTHER" id="PTHR43630">
    <property type="entry name" value="POLY-BETA-1,6-N-ACETYL-D-GLUCOSAMINE SYNTHASE"/>
    <property type="match status" value="1"/>
</dbReference>
<dbReference type="SUPFAM" id="SSF53448">
    <property type="entry name" value="Nucleotide-diphospho-sugar transferases"/>
    <property type="match status" value="1"/>
</dbReference>
<sequence>MKRLSVCMIVKDEEELLPRCLESVTGIADEIIIVDTGSTDRTKQIAAAYSAQLFDFTWINDFSAARNESIRHAAGKWVLVLDADEYLAKEEYDEWNQFLENEEPQNHLAYTLPVINFTGDRDSDDEISTAPITRLFPNFKGIFFERPIHEQLTRGNQGELYHKKVSMNIYHTGYQTKRLIEKNKHERNMTIFNTMKKNDRMSEYDWFTLGNQYRYGKNVEEAIRCYERALVGDSSRLAWYPHCLIGLISLYFQENRLELVDRLTTSKLVTFTDYAEYHAIKGIQYETMGFFNQAEECYLEAIRIAEQRAKKEQEIWLVDPMYSFETPVQQLVGIYFRFNDSKQAIYWLSRLLQKNNKNPQVLLKLVEWLCQHEQQDEVIGFLNKIYDVTNIADCELLFKVSLVLGQGELVRYYSSLMDTLDNLSPLDQLRYVIIMEDQETWFNFSDWNQSEYENQLQFWTQVAVGAIKWNQPDKLEEISKKYNKNIGDLTTIIVSFIQGNSEKNDELLIKYADTLFSVAKQLFLIKDYELFDKFIQQLKTPELINRLANYFFNLGLTEMAMNYYSALLNGQQLDLTSLVNLGMYHANQNYYEDAVEFLGEAVKQEPGSKHLYYSLIKYADKEAKSIYINQFKAECPDYINISFVKEFL</sequence>
<evidence type="ECO:0000313" key="4">
    <source>
        <dbReference type="Proteomes" id="UP000564806"/>
    </source>
</evidence>
<dbReference type="Proteomes" id="UP000564806">
    <property type="component" value="Unassembled WGS sequence"/>
</dbReference>
<dbReference type="Pfam" id="PF00535">
    <property type="entry name" value="Glycos_transf_2"/>
    <property type="match status" value="1"/>
</dbReference>
<dbReference type="CDD" id="cd02511">
    <property type="entry name" value="Beta4Glucosyltransferase"/>
    <property type="match status" value="1"/>
</dbReference>
<keyword evidence="3" id="KW-0808">Transferase</keyword>
<protein>
    <submittedName>
        <fullName evidence="3">Glycosyltransferase</fullName>
    </submittedName>
</protein>
<dbReference type="Gene3D" id="3.90.550.10">
    <property type="entry name" value="Spore Coat Polysaccharide Biosynthesis Protein SpsA, Chain A"/>
    <property type="match status" value="1"/>
</dbReference>
<dbReference type="EMBL" id="JABWCS010000205">
    <property type="protein sequence ID" value="NUU60930.1"/>
    <property type="molecule type" value="Genomic_DNA"/>
</dbReference>
<evidence type="ECO:0000313" key="3">
    <source>
        <dbReference type="EMBL" id="NUU60930.1"/>
    </source>
</evidence>
<keyword evidence="1" id="KW-0802">TPR repeat</keyword>
<dbReference type="SUPFAM" id="SSF48452">
    <property type="entry name" value="TPR-like"/>
    <property type="match status" value="2"/>
</dbReference>
<dbReference type="InterPro" id="IPR019734">
    <property type="entry name" value="TPR_rpt"/>
</dbReference>
<dbReference type="PANTHER" id="PTHR43630:SF2">
    <property type="entry name" value="GLYCOSYLTRANSFERASE"/>
    <property type="match status" value="1"/>
</dbReference>
<dbReference type="InterPro" id="IPR029044">
    <property type="entry name" value="Nucleotide-diphossugar_trans"/>
</dbReference>
<evidence type="ECO:0000256" key="1">
    <source>
        <dbReference type="PROSITE-ProRule" id="PRU00339"/>
    </source>
</evidence>
<evidence type="ECO:0000259" key="2">
    <source>
        <dbReference type="Pfam" id="PF00535"/>
    </source>
</evidence>
<name>A0A850EME5_9BACL</name>
<dbReference type="SMART" id="SM00028">
    <property type="entry name" value="TPR"/>
    <property type="match status" value="4"/>
</dbReference>
<feature type="domain" description="Glycosyltransferase 2-like" evidence="2">
    <location>
        <begin position="5"/>
        <end position="101"/>
    </location>
</feature>
<dbReference type="Gene3D" id="1.25.40.10">
    <property type="entry name" value="Tetratricopeptide repeat domain"/>
    <property type="match status" value="2"/>
</dbReference>
<comment type="caution">
    <text evidence="3">The sequence shown here is derived from an EMBL/GenBank/DDBJ whole genome shotgun (WGS) entry which is preliminary data.</text>
</comment>
<dbReference type="RefSeq" id="WP_175371487.1">
    <property type="nucleotide sequence ID" value="NZ_JABWCS010000205.1"/>
</dbReference>
<dbReference type="PROSITE" id="PS50005">
    <property type="entry name" value="TPR"/>
    <property type="match status" value="2"/>
</dbReference>
<dbReference type="InterPro" id="IPR011990">
    <property type="entry name" value="TPR-like_helical_dom_sf"/>
</dbReference>
<proteinExistence type="predicted"/>
<accession>A0A850EME5</accession>
<dbReference type="GO" id="GO:0016740">
    <property type="term" value="F:transferase activity"/>
    <property type="evidence" value="ECO:0007669"/>
    <property type="project" value="UniProtKB-KW"/>
</dbReference>
<feature type="repeat" description="TPR" evidence="1">
    <location>
        <begin position="203"/>
        <end position="236"/>
    </location>
</feature>
<dbReference type="Pfam" id="PF13181">
    <property type="entry name" value="TPR_8"/>
    <property type="match status" value="1"/>
</dbReference>
<keyword evidence="4" id="KW-1185">Reference proteome</keyword>
<dbReference type="InterPro" id="IPR001173">
    <property type="entry name" value="Glyco_trans_2-like"/>
</dbReference>
<reference evidence="3" key="1">
    <citation type="submission" date="2020-06" db="EMBL/GenBank/DDBJ databases">
        <title>Paenibacillus sp. nov., isolated from soil.</title>
        <authorList>
            <person name="Seo Y.L."/>
        </authorList>
    </citation>
    <scope>NUCLEOTIDE SEQUENCE [LARGE SCALE GENOMIC DNA]</scope>
    <source>
        <strain evidence="3">JW14</strain>
    </source>
</reference>
<gene>
    <name evidence="3" type="ORF">HPT30_11285</name>
</gene>
<dbReference type="AlphaFoldDB" id="A0A850EME5"/>